<evidence type="ECO:0000256" key="1">
    <source>
        <dbReference type="ARBA" id="ARBA00022723"/>
    </source>
</evidence>
<dbReference type="Gene3D" id="1.10.220.10">
    <property type="entry name" value="Annexin"/>
    <property type="match status" value="4"/>
</dbReference>
<comment type="similarity">
    <text evidence="6">Belongs to the annexin family.</text>
</comment>
<evidence type="ECO:0000256" key="6">
    <source>
        <dbReference type="RuleBase" id="RU003540"/>
    </source>
</evidence>
<gene>
    <name evidence="8" type="ORF">Gorai_006442</name>
</gene>
<dbReference type="InterPro" id="IPR001464">
    <property type="entry name" value="Annexin"/>
</dbReference>
<dbReference type="FunFam" id="1.10.220.10:FF:000008">
    <property type="entry name" value="Annexin"/>
    <property type="match status" value="1"/>
</dbReference>
<accession>A0A7J8QFC9</accession>
<dbReference type="SUPFAM" id="SSF47874">
    <property type="entry name" value="Annexin"/>
    <property type="match status" value="2"/>
</dbReference>
<reference evidence="8 9" key="1">
    <citation type="journal article" date="2019" name="Genome Biol. Evol.">
        <title>Insights into the evolution of the New World diploid cottons (Gossypium, subgenus Houzingenia) based on genome sequencing.</title>
        <authorList>
            <person name="Grover C.E."/>
            <person name="Arick M.A. 2nd"/>
            <person name="Thrash A."/>
            <person name="Conover J.L."/>
            <person name="Sanders W.S."/>
            <person name="Peterson D.G."/>
            <person name="Frelichowski J.E."/>
            <person name="Scheffler J.A."/>
            <person name="Scheffler B.E."/>
            <person name="Wendel J.F."/>
        </authorList>
    </citation>
    <scope>NUCLEOTIDE SEQUENCE [LARGE SCALE GENOMIC DNA]</scope>
    <source>
        <strain evidence="8">8</strain>
        <tissue evidence="8">Leaf</tissue>
    </source>
</reference>
<evidence type="ECO:0000256" key="2">
    <source>
        <dbReference type="ARBA" id="ARBA00022737"/>
    </source>
</evidence>
<keyword evidence="5 6" id="KW-0111">Calcium/phospholipid-binding</keyword>
<dbReference type="FunFam" id="1.10.220.10:FF:000006">
    <property type="entry name" value="Annexin"/>
    <property type="match status" value="1"/>
</dbReference>
<dbReference type="GO" id="GO:0001786">
    <property type="term" value="F:phosphatidylserine binding"/>
    <property type="evidence" value="ECO:0007669"/>
    <property type="project" value="TreeGrafter"/>
</dbReference>
<evidence type="ECO:0000256" key="7">
    <source>
        <dbReference type="SAM" id="MobiDB-lite"/>
    </source>
</evidence>
<dbReference type="EMBL" id="JABEZZ010000011">
    <property type="protein sequence ID" value="MBA0600247.1"/>
    <property type="molecule type" value="Genomic_DNA"/>
</dbReference>
<dbReference type="GO" id="GO:0009414">
    <property type="term" value="P:response to water deprivation"/>
    <property type="evidence" value="ECO:0007669"/>
    <property type="project" value="TreeGrafter"/>
</dbReference>
<protein>
    <recommendedName>
        <fullName evidence="6">Annexin</fullName>
    </recommendedName>
</protein>
<dbReference type="InterPro" id="IPR018252">
    <property type="entry name" value="Annexin_repeat_CS"/>
</dbReference>
<proteinExistence type="inferred from homology"/>
<comment type="caution">
    <text evidence="8">The sequence shown here is derived from an EMBL/GenBank/DDBJ whole genome shotgun (WGS) entry which is preliminary data.</text>
</comment>
<dbReference type="PANTHER" id="PTHR10502">
    <property type="entry name" value="ANNEXIN"/>
    <property type="match status" value="1"/>
</dbReference>
<name>A0A7J8QFC9_GOSRA</name>
<keyword evidence="3 6" id="KW-0106">Calcium</keyword>
<dbReference type="GO" id="GO:0005544">
    <property type="term" value="F:calcium-dependent phospholipid binding"/>
    <property type="evidence" value="ECO:0007669"/>
    <property type="project" value="UniProtKB-KW"/>
</dbReference>
<evidence type="ECO:0000313" key="9">
    <source>
        <dbReference type="Proteomes" id="UP000593578"/>
    </source>
</evidence>
<dbReference type="PROSITE" id="PS00223">
    <property type="entry name" value="ANNEXIN_1"/>
    <property type="match status" value="1"/>
</dbReference>
<comment type="domain">
    <text evidence="6">A pair of annexin repeats may form one binding site for calcium and phospholipid.</text>
</comment>
<keyword evidence="4 6" id="KW-0041">Annexin</keyword>
<dbReference type="AlphaFoldDB" id="A0A7J8QFC9"/>
<keyword evidence="2 6" id="KW-0677">Repeat</keyword>
<dbReference type="SMART" id="SM00335">
    <property type="entry name" value="ANX"/>
    <property type="match status" value="4"/>
</dbReference>
<dbReference type="GO" id="GO:0009409">
    <property type="term" value="P:response to cold"/>
    <property type="evidence" value="ECO:0007669"/>
    <property type="project" value="TreeGrafter"/>
</dbReference>
<evidence type="ECO:0000313" key="8">
    <source>
        <dbReference type="EMBL" id="MBA0600247.1"/>
    </source>
</evidence>
<evidence type="ECO:0000256" key="5">
    <source>
        <dbReference type="ARBA" id="ARBA00023302"/>
    </source>
</evidence>
<dbReference type="InterPro" id="IPR018502">
    <property type="entry name" value="Annexin_repeat"/>
</dbReference>
<dbReference type="GO" id="GO:0005737">
    <property type="term" value="C:cytoplasm"/>
    <property type="evidence" value="ECO:0007669"/>
    <property type="project" value="TreeGrafter"/>
</dbReference>
<dbReference type="Pfam" id="PF00191">
    <property type="entry name" value="Annexin"/>
    <property type="match status" value="4"/>
</dbReference>
<keyword evidence="1" id="KW-0479">Metal-binding</keyword>
<dbReference type="PROSITE" id="PS51897">
    <property type="entry name" value="ANNEXIN_2"/>
    <property type="match status" value="4"/>
</dbReference>
<feature type="region of interest" description="Disordered" evidence="7">
    <location>
        <begin position="178"/>
        <end position="199"/>
    </location>
</feature>
<dbReference type="PANTHER" id="PTHR10502:SF204">
    <property type="entry name" value="ANNEXIN"/>
    <property type="match status" value="1"/>
</dbReference>
<dbReference type="GO" id="GO:0005509">
    <property type="term" value="F:calcium ion binding"/>
    <property type="evidence" value="ECO:0007669"/>
    <property type="project" value="InterPro"/>
</dbReference>
<dbReference type="GO" id="GO:0009408">
    <property type="term" value="P:response to heat"/>
    <property type="evidence" value="ECO:0007669"/>
    <property type="project" value="TreeGrafter"/>
</dbReference>
<sequence length="389" mass="44165">MATIDVPEQVSVLADAEALRKACKGWGTDEKAIISVLGHRNAVQRKQIRLAYEDLYQEDLIKRLESELSGDFEKAVYRWILDPADRDAVLANVAIKKLSPDHHVIVEISCTRSPEELLAVRRAYQARYKHSLEEDVAAHTKGDTRKAWNKLLMFNRDRSYSGGLRSCREDLRPSEIAPTSIDIATSNRGGQSDSGGLRSSRHIKEVKGCWSLVPEMLSDDQLLVALVSAFRYDGEEINTRVANSEAKILHEAVKDKEFNHEEIIRILSTRSKMQLMATFNRYRDDHGTTITKNLEGDSGDEFLKTLRTTIRCLNDPKKYFEKVLRNSIRRVGTDEDALTRVIVTRAEKDLKDVKELYYKRNSVPLDQAVAKDTTGDYKALLLTLLGKED</sequence>
<dbReference type="PRINTS" id="PR00196">
    <property type="entry name" value="ANNEXIN"/>
</dbReference>
<evidence type="ECO:0000256" key="4">
    <source>
        <dbReference type="ARBA" id="ARBA00023216"/>
    </source>
</evidence>
<organism evidence="8 9">
    <name type="scientific">Gossypium raimondii</name>
    <name type="common">Peruvian cotton</name>
    <name type="synonym">Gossypium klotzschianum subsp. raimondii</name>
    <dbReference type="NCBI Taxonomy" id="29730"/>
    <lineage>
        <taxon>Eukaryota</taxon>
        <taxon>Viridiplantae</taxon>
        <taxon>Streptophyta</taxon>
        <taxon>Embryophyta</taxon>
        <taxon>Tracheophyta</taxon>
        <taxon>Spermatophyta</taxon>
        <taxon>Magnoliopsida</taxon>
        <taxon>eudicotyledons</taxon>
        <taxon>Gunneridae</taxon>
        <taxon>Pentapetalae</taxon>
        <taxon>rosids</taxon>
        <taxon>malvids</taxon>
        <taxon>Malvales</taxon>
        <taxon>Malvaceae</taxon>
        <taxon>Malvoideae</taxon>
        <taxon>Gossypium</taxon>
    </lineage>
</organism>
<dbReference type="Proteomes" id="UP000593578">
    <property type="component" value="Unassembled WGS sequence"/>
</dbReference>
<feature type="compositionally biased region" description="Polar residues" evidence="7">
    <location>
        <begin position="182"/>
        <end position="191"/>
    </location>
</feature>
<dbReference type="FunFam" id="1.10.220.10:FF:000009">
    <property type="entry name" value="Annexin"/>
    <property type="match status" value="1"/>
</dbReference>
<dbReference type="GO" id="GO:0005886">
    <property type="term" value="C:plasma membrane"/>
    <property type="evidence" value="ECO:0007669"/>
    <property type="project" value="TreeGrafter"/>
</dbReference>
<dbReference type="FunFam" id="1.10.220.10:FF:000001">
    <property type="entry name" value="Annexin"/>
    <property type="match status" value="1"/>
</dbReference>
<dbReference type="GO" id="GO:0009651">
    <property type="term" value="P:response to salt stress"/>
    <property type="evidence" value="ECO:0007669"/>
    <property type="project" value="TreeGrafter"/>
</dbReference>
<dbReference type="InterPro" id="IPR037104">
    <property type="entry name" value="Annexin_sf"/>
</dbReference>
<evidence type="ECO:0000256" key="3">
    <source>
        <dbReference type="ARBA" id="ARBA00022837"/>
    </source>
</evidence>